<evidence type="ECO:0008006" key="11">
    <source>
        <dbReference type="Google" id="ProtNLM"/>
    </source>
</evidence>
<feature type="chain" id="PRO_5044887399" description="Rapid ALkalinization Factor" evidence="8">
    <location>
        <begin position="23"/>
        <end position="77"/>
    </location>
</feature>
<dbReference type="GO" id="GO:0005179">
    <property type="term" value="F:hormone activity"/>
    <property type="evidence" value="ECO:0007669"/>
    <property type="project" value="UniProtKB-KW"/>
</dbReference>
<evidence type="ECO:0000313" key="9">
    <source>
        <dbReference type="EMBL" id="CAH8306975.1"/>
    </source>
</evidence>
<sequence length="77" mass="8229">MKTWAISLLVIFSLVVTVPVKGRTYIDGGVTNPCSGPNPPPGCNPPNSLHTNVPPGPNPANNYTRGCSEITRCRHDM</sequence>
<evidence type="ECO:0000256" key="8">
    <source>
        <dbReference type="SAM" id="SignalP"/>
    </source>
</evidence>
<dbReference type="Proteomes" id="UP001642260">
    <property type="component" value="Unassembled WGS sequence"/>
</dbReference>
<dbReference type="AlphaFoldDB" id="A0ABC8J7B2"/>
<organism evidence="9 10">
    <name type="scientific">Eruca vesicaria subsp. sativa</name>
    <name type="common">Garden rocket</name>
    <name type="synonym">Eruca sativa</name>
    <dbReference type="NCBI Taxonomy" id="29727"/>
    <lineage>
        <taxon>Eukaryota</taxon>
        <taxon>Viridiplantae</taxon>
        <taxon>Streptophyta</taxon>
        <taxon>Embryophyta</taxon>
        <taxon>Tracheophyta</taxon>
        <taxon>Spermatophyta</taxon>
        <taxon>Magnoliopsida</taxon>
        <taxon>eudicotyledons</taxon>
        <taxon>Gunneridae</taxon>
        <taxon>Pentapetalae</taxon>
        <taxon>rosids</taxon>
        <taxon>malvids</taxon>
        <taxon>Brassicales</taxon>
        <taxon>Brassicaceae</taxon>
        <taxon>Brassiceae</taxon>
        <taxon>Eruca</taxon>
    </lineage>
</organism>
<dbReference type="EMBL" id="CAKOAT010066489">
    <property type="protein sequence ID" value="CAH8306975.1"/>
    <property type="molecule type" value="Genomic_DNA"/>
</dbReference>
<protein>
    <recommendedName>
        <fullName evidence="11">Rapid ALkalinization Factor</fullName>
    </recommendedName>
</protein>
<dbReference type="GO" id="GO:0005576">
    <property type="term" value="C:extracellular region"/>
    <property type="evidence" value="ECO:0007669"/>
    <property type="project" value="UniProtKB-SubCell"/>
</dbReference>
<comment type="function">
    <text evidence="7">Cell signaling peptide that may regulate plant stress, growth, and development. Mediates a rapid alkalinization of extracellular space by mediating a transient increase in the cytoplasmic Ca(2+) concentration leading to a calcium-dependent signaling events through a cell surface receptor and a concomitant activation of some intracellular mitogen-activated protein kinases.</text>
</comment>
<dbReference type="PANTHER" id="PTHR34270:SF5">
    <property type="entry name" value="PROTEIN RALF-LIKE 10-RELATED"/>
    <property type="match status" value="1"/>
</dbReference>
<evidence type="ECO:0000256" key="4">
    <source>
        <dbReference type="ARBA" id="ARBA00022702"/>
    </source>
</evidence>
<dbReference type="PANTHER" id="PTHR34270">
    <property type="entry name" value="PROTEIN RALF-LIKE 15-RELATED"/>
    <property type="match status" value="1"/>
</dbReference>
<dbReference type="InterPro" id="IPR008801">
    <property type="entry name" value="RALF"/>
</dbReference>
<comment type="subcellular location">
    <subcellularLocation>
        <location evidence="1">Secreted</location>
    </subcellularLocation>
</comment>
<evidence type="ECO:0000256" key="1">
    <source>
        <dbReference type="ARBA" id="ARBA00004613"/>
    </source>
</evidence>
<reference evidence="9 10" key="1">
    <citation type="submission" date="2022-03" db="EMBL/GenBank/DDBJ databases">
        <authorList>
            <person name="Macdonald S."/>
            <person name="Ahmed S."/>
            <person name="Newling K."/>
        </authorList>
    </citation>
    <scope>NUCLEOTIDE SEQUENCE [LARGE SCALE GENOMIC DNA]</scope>
</reference>
<proteinExistence type="inferred from homology"/>
<keyword evidence="4" id="KW-0372">Hormone</keyword>
<dbReference type="Pfam" id="PF05498">
    <property type="entry name" value="RALF"/>
    <property type="match status" value="1"/>
</dbReference>
<gene>
    <name evidence="9" type="ORF">ERUC_LOCUS4806</name>
</gene>
<feature type="signal peptide" evidence="8">
    <location>
        <begin position="1"/>
        <end position="22"/>
    </location>
</feature>
<evidence type="ECO:0000256" key="3">
    <source>
        <dbReference type="ARBA" id="ARBA00022525"/>
    </source>
</evidence>
<keyword evidence="6" id="KW-1015">Disulfide bond</keyword>
<keyword evidence="10" id="KW-1185">Reference proteome</keyword>
<keyword evidence="3" id="KW-0964">Secreted</keyword>
<keyword evidence="5 8" id="KW-0732">Signal</keyword>
<accession>A0ABC8J7B2</accession>
<evidence type="ECO:0000256" key="5">
    <source>
        <dbReference type="ARBA" id="ARBA00022729"/>
    </source>
</evidence>
<dbReference type="GO" id="GO:0040008">
    <property type="term" value="P:regulation of growth"/>
    <property type="evidence" value="ECO:0007669"/>
    <property type="project" value="UniProtKB-ARBA"/>
</dbReference>
<evidence type="ECO:0000313" key="10">
    <source>
        <dbReference type="Proteomes" id="UP001642260"/>
    </source>
</evidence>
<evidence type="ECO:0000256" key="7">
    <source>
        <dbReference type="ARBA" id="ARBA00037228"/>
    </source>
</evidence>
<comment type="similarity">
    <text evidence="2">Belongs to the plant rapid alkalinization factor (RALF) family.</text>
</comment>
<name>A0ABC8J7B2_ERUVS</name>
<evidence type="ECO:0000256" key="2">
    <source>
        <dbReference type="ARBA" id="ARBA00009178"/>
    </source>
</evidence>
<comment type="caution">
    <text evidence="9">The sequence shown here is derived from an EMBL/GenBank/DDBJ whole genome shotgun (WGS) entry which is preliminary data.</text>
</comment>
<evidence type="ECO:0000256" key="6">
    <source>
        <dbReference type="ARBA" id="ARBA00023157"/>
    </source>
</evidence>